<accession>A0A1B0ZX60</accession>
<proteinExistence type="predicted"/>
<dbReference type="EMBL" id="CP015124">
    <property type="protein sequence ID" value="ANP38684.1"/>
    <property type="molecule type" value="Genomic_DNA"/>
</dbReference>
<sequence>MWPLFGAIKRRASNIDGRLLACWRESRLYARHSKTDGRRG</sequence>
<reference evidence="1 2" key="1">
    <citation type="submission" date="2016-04" db="EMBL/GenBank/DDBJ databases">
        <authorList>
            <person name="Evans L.H."/>
            <person name="Alamgir A."/>
            <person name="Owens N."/>
            <person name="Weber N.D."/>
            <person name="Virtaneva K."/>
            <person name="Barbian K."/>
            <person name="Babar A."/>
            <person name="Rosenke K."/>
        </authorList>
    </citation>
    <scope>NUCLEOTIDE SEQUENCE [LARGE SCALE GENOMIC DNA]</scope>
    <source>
        <strain evidence="1 2">JL2886</strain>
    </source>
</reference>
<protein>
    <submittedName>
        <fullName evidence="1">Uncharacterized protein</fullName>
    </submittedName>
</protein>
<keyword evidence="2" id="KW-1185">Reference proteome</keyword>
<dbReference type="AlphaFoldDB" id="A0A1B0ZX60"/>
<gene>
    <name evidence="1" type="ORF">JL2886_03815</name>
</gene>
<dbReference type="Proteomes" id="UP000092565">
    <property type="component" value="Chromosome"/>
</dbReference>
<organism evidence="1 2">
    <name type="scientific">Phaeobacter gallaeciensis</name>
    <dbReference type="NCBI Taxonomy" id="60890"/>
    <lineage>
        <taxon>Bacteria</taxon>
        <taxon>Pseudomonadati</taxon>
        <taxon>Pseudomonadota</taxon>
        <taxon>Alphaproteobacteria</taxon>
        <taxon>Rhodobacterales</taxon>
        <taxon>Roseobacteraceae</taxon>
        <taxon>Phaeobacter</taxon>
    </lineage>
</organism>
<evidence type="ECO:0000313" key="2">
    <source>
        <dbReference type="Proteomes" id="UP000092565"/>
    </source>
</evidence>
<name>A0A1B0ZX60_9RHOB</name>
<evidence type="ECO:0000313" key="1">
    <source>
        <dbReference type="EMBL" id="ANP38684.1"/>
    </source>
</evidence>